<dbReference type="Proteomes" id="UP001203207">
    <property type="component" value="Unassembled WGS sequence"/>
</dbReference>
<keyword evidence="1" id="KW-1133">Transmembrane helix</keyword>
<protein>
    <submittedName>
        <fullName evidence="2">Uncharacterized protein</fullName>
    </submittedName>
</protein>
<evidence type="ECO:0000313" key="3">
    <source>
        <dbReference type="Proteomes" id="UP001203207"/>
    </source>
</evidence>
<feature type="transmembrane region" description="Helical" evidence="1">
    <location>
        <begin position="121"/>
        <end position="144"/>
    </location>
</feature>
<feature type="transmembrane region" description="Helical" evidence="1">
    <location>
        <begin position="91"/>
        <end position="109"/>
    </location>
</feature>
<sequence>MERVIALADRIVKTSGSLASGRMLGVSTATFIVFLTIILPEEASRNVAYFGENPTPDGSFIYSASDLYNMASAYGEDGRRYYIRSRFTFDIVWPLAYGWFLWAGISYFGQATENLRFRYTLLLPVLAVLLDFMENSSASIVMFLYPDRAPVLSHLVPIFTFAKWTVIGLSFVAFGVLMLVWLWKRFPLPRE</sequence>
<evidence type="ECO:0000313" key="2">
    <source>
        <dbReference type="EMBL" id="MCL9818545.1"/>
    </source>
</evidence>
<feature type="transmembrane region" description="Helical" evidence="1">
    <location>
        <begin position="21"/>
        <end position="39"/>
    </location>
</feature>
<gene>
    <name evidence="2" type="ORF">AArcSt2_16530</name>
</gene>
<keyword evidence="1" id="KW-0472">Membrane</keyword>
<reference evidence="2" key="1">
    <citation type="journal article" date="2022" name="Syst. Appl. Microbiol.">
        <title>Natronocalculus amylovorans gen. nov., sp. nov., and Natranaeroarchaeum aerophilus sp. nov., dominant culturable amylolytic natronoarchaea from hypersaline soda lakes in southwestern Siberia.</title>
        <authorList>
            <person name="Sorokin D.Y."/>
            <person name="Elcheninov A.G."/>
            <person name="Khizhniak T.V."/>
            <person name="Koenen M."/>
            <person name="Bale N.J."/>
            <person name="Damste J.S.S."/>
            <person name="Kublanov I.V."/>
        </authorList>
    </citation>
    <scope>NUCLEOTIDE SEQUENCE</scope>
    <source>
        <strain evidence="2">AArc-St2</strain>
    </source>
</reference>
<evidence type="ECO:0000256" key="1">
    <source>
        <dbReference type="SAM" id="Phobius"/>
    </source>
</evidence>
<dbReference type="EMBL" id="JAKRVX010000015">
    <property type="protein sequence ID" value="MCL9818545.1"/>
    <property type="molecule type" value="Genomic_DNA"/>
</dbReference>
<accession>A0AAE3KAV3</accession>
<comment type="caution">
    <text evidence="2">The sequence shown here is derived from an EMBL/GenBank/DDBJ whole genome shotgun (WGS) entry which is preliminary data.</text>
</comment>
<feature type="transmembrane region" description="Helical" evidence="1">
    <location>
        <begin position="164"/>
        <end position="183"/>
    </location>
</feature>
<keyword evidence="1" id="KW-0812">Transmembrane</keyword>
<name>A0AAE3KAV3_9EURY</name>
<keyword evidence="3" id="KW-1185">Reference proteome</keyword>
<dbReference type="AlphaFoldDB" id="A0AAE3KAV3"/>
<proteinExistence type="predicted"/>
<dbReference type="RefSeq" id="WP_250586321.1">
    <property type="nucleotide sequence ID" value="NZ_JAKRVX010000015.1"/>
</dbReference>
<reference evidence="2" key="2">
    <citation type="submission" date="2022-02" db="EMBL/GenBank/DDBJ databases">
        <authorList>
            <person name="Elcheninov A.G."/>
            <person name="Sorokin D.Y."/>
            <person name="Kublanov I.V."/>
        </authorList>
    </citation>
    <scope>NUCLEOTIDE SEQUENCE</scope>
    <source>
        <strain evidence="2">AArc-St2</strain>
    </source>
</reference>
<organism evidence="2 3">
    <name type="scientific">Natronocalculus amylovorans</name>
    <dbReference type="NCBI Taxonomy" id="2917812"/>
    <lineage>
        <taxon>Archaea</taxon>
        <taxon>Methanobacteriati</taxon>
        <taxon>Methanobacteriota</taxon>
        <taxon>Stenosarchaea group</taxon>
        <taxon>Halobacteria</taxon>
        <taxon>Halobacteriales</taxon>
        <taxon>Haloferacaceae</taxon>
        <taxon>Natronocalculus</taxon>
    </lineage>
</organism>